<evidence type="ECO:0000256" key="2">
    <source>
        <dbReference type="ARBA" id="ARBA00022723"/>
    </source>
</evidence>
<evidence type="ECO:0000256" key="1">
    <source>
        <dbReference type="ARBA" id="ARBA00008779"/>
    </source>
</evidence>
<keyword evidence="3" id="KW-0378">Hydrolase</keyword>
<feature type="domain" description="Choline sulfatase enzyme C-terminal" evidence="5">
    <location>
        <begin position="464"/>
        <end position="515"/>
    </location>
</feature>
<evidence type="ECO:0000256" key="3">
    <source>
        <dbReference type="ARBA" id="ARBA00022801"/>
    </source>
</evidence>
<dbReference type="PROSITE" id="PS00149">
    <property type="entry name" value="SULFATASE_2"/>
    <property type="match status" value="1"/>
</dbReference>
<gene>
    <name evidence="6" type="ORF">AUP42_06800</name>
</gene>
<accession>A0A154L065</accession>
<comment type="similarity">
    <text evidence="1">Belongs to the sulfatase family.</text>
</comment>
<evidence type="ECO:0000259" key="4">
    <source>
        <dbReference type="Pfam" id="PF00884"/>
    </source>
</evidence>
<dbReference type="InterPro" id="IPR017850">
    <property type="entry name" value="Alkaline_phosphatase_core_sf"/>
</dbReference>
<dbReference type="InterPro" id="IPR025863">
    <property type="entry name" value="Choline_sulf_C_dom"/>
</dbReference>
<name>A0A154L065_9PROT</name>
<dbReference type="InterPro" id="IPR024607">
    <property type="entry name" value="Sulfatase_CS"/>
</dbReference>
<protein>
    <submittedName>
        <fullName evidence="6">Choline-sulfatase</fullName>
    </submittedName>
</protein>
<proteinExistence type="inferred from homology"/>
<dbReference type="OrthoDB" id="9795675at2"/>
<dbReference type="NCBIfam" id="TIGR03417">
    <property type="entry name" value="chol_sulfatase"/>
    <property type="match status" value="1"/>
</dbReference>
<dbReference type="InterPro" id="IPR000917">
    <property type="entry name" value="Sulfatase_N"/>
</dbReference>
<dbReference type="PANTHER" id="PTHR45953">
    <property type="entry name" value="IDURONATE 2-SULFATASE"/>
    <property type="match status" value="1"/>
</dbReference>
<dbReference type="GO" id="GO:0005737">
    <property type="term" value="C:cytoplasm"/>
    <property type="evidence" value="ECO:0007669"/>
    <property type="project" value="TreeGrafter"/>
</dbReference>
<dbReference type="PANTHER" id="PTHR45953:SF1">
    <property type="entry name" value="IDURONATE 2-SULFATASE"/>
    <property type="match status" value="1"/>
</dbReference>
<organism evidence="6 7">
    <name type="scientific">Thalassospira lucentensis</name>
    <dbReference type="NCBI Taxonomy" id="168935"/>
    <lineage>
        <taxon>Bacteria</taxon>
        <taxon>Pseudomonadati</taxon>
        <taxon>Pseudomonadota</taxon>
        <taxon>Alphaproteobacteria</taxon>
        <taxon>Rhodospirillales</taxon>
        <taxon>Thalassospiraceae</taxon>
        <taxon>Thalassospira</taxon>
    </lineage>
</organism>
<dbReference type="CDD" id="cd16032">
    <property type="entry name" value="choline-sulfatase"/>
    <property type="match status" value="1"/>
</dbReference>
<dbReference type="AlphaFoldDB" id="A0A154L065"/>
<feature type="domain" description="Sulfatase N-terminal" evidence="4">
    <location>
        <begin position="19"/>
        <end position="361"/>
    </location>
</feature>
<reference evidence="6 7" key="1">
    <citation type="submission" date="2015-12" db="EMBL/GenBank/DDBJ databases">
        <title>Genome sequence of Thalassospira lucentensis MCCC 1A02072.</title>
        <authorList>
            <person name="Lu L."/>
            <person name="Lai Q."/>
            <person name="Shao Z."/>
            <person name="Qian P."/>
        </authorList>
    </citation>
    <scope>NUCLEOTIDE SEQUENCE [LARGE SCALE GENOMIC DNA]</scope>
    <source>
        <strain evidence="6 7">MCCC 1A02072</strain>
    </source>
</reference>
<dbReference type="GO" id="GO:0046872">
    <property type="term" value="F:metal ion binding"/>
    <property type="evidence" value="ECO:0007669"/>
    <property type="project" value="UniProtKB-KW"/>
</dbReference>
<evidence type="ECO:0000313" key="6">
    <source>
        <dbReference type="EMBL" id="KZB60991.1"/>
    </source>
</evidence>
<comment type="caution">
    <text evidence="6">The sequence shown here is derived from an EMBL/GenBank/DDBJ whole genome shotgun (WGS) entry which is preliminary data.</text>
</comment>
<evidence type="ECO:0000259" key="5">
    <source>
        <dbReference type="Pfam" id="PF12411"/>
    </source>
</evidence>
<dbReference type="Gene3D" id="3.40.720.10">
    <property type="entry name" value="Alkaline Phosphatase, subunit A"/>
    <property type="match status" value="1"/>
</dbReference>
<dbReference type="Pfam" id="PF12411">
    <property type="entry name" value="Choline_sulf_C"/>
    <property type="match status" value="1"/>
</dbReference>
<dbReference type="FunFam" id="3.40.720.10:FF:000032">
    <property type="entry name" value="Choline sulfatase"/>
    <property type="match status" value="1"/>
</dbReference>
<dbReference type="Pfam" id="PF00884">
    <property type="entry name" value="Sulfatase"/>
    <property type="match status" value="1"/>
</dbReference>
<dbReference type="InterPro" id="IPR017785">
    <property type="entry name" value="Choline-sulfatase"/>
</dbReference>
<dbReference type="Proteomes" id="UP000076335">
    <property type="component" value="Unassembled WGS sequence"/>
</dbReference>
<sequence>MLVNSKRGLAVPKASKPMNILFVMADQLAARCLPVYGHEVVKTPNIDALCENAVVFDSAYTNSPLCAPSRFCLMTGQLPGRIEAYDNASDLPSDIPTVAHYLRRAGYRTALSGKMHFCGADQLHGYEDRLTSDIYPADYGWYCDWDNFEDRPSWYHNMGSVTQAGPVYRSNQLDFDDETAFEAKRYLYDVARQKKHDDRPFFLTVSFTHPHDPYNARPEFWDLYDGVEIDPVRVKIDDAELDPHSRRLRHVYNLDEQPVTDDEILQARRAYYASISYVDSLVGSLMQTLRETGMDDNTLIVFSGDHGDMLGERGMWYKMSWFEPSARVPMFFAFPGAKGQKRVSQSVSLIDILPTLRELAGDDAAGALAGPIDGRSLVPHMQGTGGHDEVIGEYCGEGALSPIIMIRRGAYKYIASGIDPDMLYDLESDPDEVHDLINDPAHGEIRDAFRAELAENWDLDAFRERVIHSQKRRKLVYEALTQGRVTPWDHQPKRDSSTMYMRNHLDLDDVELDARLTVPAAGE</sequence>
<dbReference type="PROSITE" id="PS00523">
    <property type="entry name" value="SULFATASE_1"/>
    <property type="match status" value="1"/>
</dbReference>
<dbReference type="EMBL" id="LPVY01000024">
    <property type="protein sequence ID" value="KZB60991.1"/>
    <property type="molecule type" value="Genomic_DNA"/>
</dbReference>
<dbReference type="SUPFAM" id="SSF53649">
    <property type="entry name" value="Alkaline phosphatase-like"/>
    <property type="match status" value="1"/>
</dbReference>
<keyword evidence="2" id="KW-0479">Metal-binding</keyword>
<evidence type="ECO:0000313" key="7">
    <source>
        <dbReference type="Proteomes" id="UP000076335"/>
    </source>
</evidence>
<dbReference type="GO" id="GO:0008484">
    <property type="term" value="F:sulfuric ester hydrolase activity"/>
    <property type="evidence" value="ECO:0007669"/>
    <property type="project" value="TreeGrafter"/>
</dbReference>